<evidence type="ECO:0000256" key="1">
    <source>
        <dbReference type="SAM" id="SignalP"/>
    </source>
</evidence>
<protein>
    <submittedName>
        <fullName evidence="2">Uncharacterized protein</fullName>
    </submittedName>
</protein>
<keyword evidence="1" id="KW-0732">Signal</keyword>
<name>E8V249_TERSS</name>
<reference evidence="2 3" key="1">
    <citation type="journal article" date="2012" name="Stand. Genomic Sci.">
        <title>Complete genome sequence of Terriglobus saanensis type strain SP1PR4(T), an Acidobacteria from tundra soil.</title>
        <authorList>
            <person name="Rawat S.R."/>
            <person name="Mannisto M.K."/>
            <person name="Starovoytov V."/>
            <person name="Goodwin L."/>
            <person name="Nolan M."/>
            <person name="Hauser L."/>
            <person name="Land M."/>
            <person name="Davenport K.W."/>
            <person name="Woyke T."/>
            <person name="Haggblom M.M."/>
        </authorList>
    </citation>
    <scope>NUCLEOTIDE SEQUENCE</scope>
    <source>
        <strain evidence="3">ATCC BAA-1853 / DSM 23119 / SP1PR4</strain>
    </source>
</reference>
<dbReference type="HOGENOM" id="CLU_767116_0_0_0"/>
<dbReference type="RefSeq" id="WP_013570336.1">
    <property type="nucleotide sequence ID" value="NC_014963.1"/>
</dbReference>
<evidence type="ECO:0000313" key="2">
    <source>
        <dbReference type="EMBL" id="ADV84606.1"/>
    </source>
</evidence>
<feature type="signal peptide" evidence="1">
    <location>
        <begin position="1"/>
        <end position="17"/>
    </location>
</feature>
<organism evidence="2 3">
    <name type="scientific">Terriglobus saanensis (strain ATCC BAA-1853 / DSM 23119 / SP1PR4)</name>
    <dbReference type="NCBI Taxonomy" id="401053"/>
    <lineage>
        <taxon>Bacteria</taxon>
        <taxon>Pseudomonadati</taxon>
        <taxon>Acidobacteriota</taxon>
        <taxon>Terriglobia</taxon>
        <taxon>Terriglobales</taxon>
        <taxon>Acidobacteriaceae</taxon>
        <taxon>Terriglobus</taxon>
    </lineage>
</organism>
<sequence length="361" mass="39142">MRSLATTILLAALTASAQKPAPPITPVQISYRYWPEQFVQFVTGTETPYSMLEFDVDQKTYDLVLTDRATKKRIHYASDETIAAQDRVSGDEAYVTKVLFERPENAGKDATYNLRTVLHDNSPLEWRFIQGSEMMEQGGGLSKLAEIPVPVLAYREQSAVAGDGTALVVGKAVSPAEMWTEISKPPYFVAWRGAYSISATTVSLVPGKQTWKIDSAPDTIASGAVWKLSNDAGRTRTLTIKKLDGANATILDQDSAVSTYSRIVTATTTPTGWQINSVHYIPHDEEKHAFTVSFTPALGSGTSTADFVLGKKNKIATATVETAATSSNLTMKSPDWIKGKAISTQIIPSDGAVTLVSMPKK</sequence>
<dbReference type="EMBL" id="CP002467">
    <property type="protein sequence ID" value="ADV84606.1"/>
    <property type="molecule type" value="Genomic_DNA"/>
</dbReference>
<proteinExistence type="predicted"/>
<evidence type="ECO:0000313" key="3">
    <source>
        <dbReference type="Proteomes" id="UP000006844"/>
    </source>
</evidence>
<gene>
    <name evidence="2" type="ordered locus">AciPR4_3857</name>
</gene>
<dbReference type="AlphaFoldDB" id="E8V249"/>
<accession>E8V249</accession>
<dbReference type="OrthoDB" id="110906at2"/>
<dbReference type="KEGG" id="tsa:AciPR4_3857"/>
<feature type="chain" id="PRO_5003232966" evidence="1">
    <location>
        <begin position="18"/>
        <end position="361"/>
    </location>
</feature>
<dbReference type="Proteomes" id="UP000006844">
    <property type="component" value="Chromosome"/>
</dbReference>
<keyword evidence="3" id="KW-1185">Reference proteome</keyword>